<dbReference type="EMBL" id="QKZV01000002">
    <property type="protein sequence ID" value="PZX64453.1"/>
    <property type="molecule type" value="Genomic_DNA"/>
</dbReference>
<feature type="transmembrane region" description="Helical" evidence="24">
    <location>
        <begin position="228"/>
        <end position="247"/>
    </location>
</feature>
<dbReference type="PANTHER" id="PTHR46382:SF1">
    <property type="entry name" value="PHOSPHATIDATE CYTIDYLYLTRANSFERASE"/>
    <property type="match status" value="1"/>
</dbReference>
<comment type="subcellular location">
    <subcellularLocation>
        <location evidence="2">Cell membrane</location>
        <topology evidence="2">Multi-pass membrane protein</topology>
    </subcellularLocation>
</comment>
<comment type="similarity">
    <text evidence="5">Belongs to the CDS family.</text>
</comment>
<dbReference type="GO" id="GO:0004605">
    <property type="term" value="F:phosphatidate cytidylyltransferase activity"/>
    <property type="evidence" value="ECO:0007669"/>
    <property type="project" value="UniProtKB-EC"/>
</dbReference>
<sequence>MAFNLQTFKTRTGTAILFVIIMLAGLLINNWSFFVLFSIIHFGCWHEYRQLVNKIYPPYVGRGLIHEYGVMVLGWCFVLWRFHNPYPIGQVTLYGLGWYLFLLLAVFLMAKEIVFKKDIDLKTVGYSVLGLLYISLSWGLMMNLRFDYWPVLNTLTISTEPGLVVVLLLIATIWINDTMAYLVGSFIGKTPLSAISPKKTWEGTLGGAVIAIVLAALLAVKITGMTLFIAFGITIIAAVMGTLGDLWESKLKRMAGVKDSGQIMPGHGGFLDRFDSLLLATPFVWLFLWIMSGMPLKLTITSIVCR</sequence>
<keyword evidence="10 25" id="KW-0808">Transferase</keyword>
<comment type="catalytic activity">
    <reaction evidence="1">
        <text>a 1,2-diacyl-sn-glycero-3-phosphate + CTP + H(+) = a CDP-1,2-diacyl-sn-glycerol + diphosphate</text>
        <dbReference type="Rhea" id="RHEA:16229"/>
        <dbReference type="ChEBI" id="CHEBI:15378"/>
        <dbReference type="ChEBI" id="CHEBI:33019"/>
        <dbReference type="ChEBI" id="CHEBI:37563"/>
        <dbReference type="ChEBI" id="CHEBI:58332"/>
        <dbReference type="ChEBI" id="CHEBI:58608"/>
        <dbReference type="EC" id="2.7.7.41"/>
    </reaction>
</comment>
<keyword evidence="12 25" id="KW-0548">Nucleotidyltransferase</keyword>
<protein>
    <recommendedName>
        <fullName evidence="7">Phosphatidate cytidylyltransferase</fullName>
        <ecNumber evidence="6">2.7.7.41</ecNumber>
    </recommendedName>
    <alternativeName>
        <fullName evidence="20">CDP-DAG synthase</fullName>
    </alternativeName>
    <alternativeName>
        <fullName evidence="22">CDP-DG synthase</fullName>
    </alternativeName>
    <alternativeName>
        <fullName evidence="18">CDP-diacylglycerol synthase</fullName>
    </alternativeName>
    <alternativeName>
        <fullName evidence="21">CDP-diglyceride pyrophosphorylase</fullName>
    </alternativeName>
    <alternativeName>
        <fullName evidence="23">CDP-diglyceride synthase</fullName>
    </alternativeName>
    <alternativeName>
        <fullName evidence="19">CTP:phosphatidate cytidylyltransferase</fullName>
    </alternativeName>
</protein>
<name>A0A2W7RUT4_9BACT</name>
<feature type="transmembrane region" description="Helical" evidence="24">
    <location>
        <begin position="161"/>
        <end position="183"/>
    </location>
</feature>
<evidence type="ECO:0000256" key="12">
    <source>
        <dbReference type="ARBA" id="ARBA00022695"/>
    </source>
</evidence>
<dbReference type="GO" id="GO:0016024">
    <property type="term" value="P:CDP-diacylglycerol biosynthetic process"/>
    <property type="evidence" value="ECO:0007669"/>
    <property type="project" value="TreeGrafter"/>
</dbReference>
<evidence type="ECO:0000256" key="7">
    <source>
        <dbReference type="ARBA" id="ARBA00019373"/>
    </source>
</evidence>
<evidence type="ECO:0000256" key="9">
    <source>
        <dbReference type="ARBA" id="ARBA00022516"/>
    </source>
</evidence>
<accession>A0A2W7RUT4</accession>
<keyword evidence="14" id="KW-0443">Lipid metabolism</keyword>
<evidence type="ECO:0000256" key="23">
    <source>
        <dbReference type="ARBA" id="ARBA00033406"/>
    </source>
</evidence>
<keyword evidence="8" id="KW-1003">Cell membrane</keyword>
<dbReference type="AlphaFoldDB" id="A0A2W7RUT4"/>
<keyword evidence="15 24" id="KW-0472">Membrane</keyword>
<feature type="transmembrane region" description="Helical" evidence="24">
    <location>
        <begin position="88"/>
        <end position="109"/>
    </location>
</feature>
<keyword evidence="26" id="KW-1185">Reference proteome</keyword>
<evidence type="ECO:0000256" key="17">
    <source>
        <dbReference type="ARBA" id="ARBA00023264"/>
    </source>
</evidence>
<evidence type="ECO:0000256" key="13">
    <source>
        <dbReference type="ARBA" id="ARBA00022989"/>
    </source>
</evidence>
<dbReference type="Proteomes" id="UP000249720">
    <property type="component" value="Unassembled WGS sequence"/>
</dbReference>
<keyword evidence="13 24" id="KW-1133">Transmembrane helix</keyword>
<evidence type="ECO:0000256" key="14">
    <source>
        <dbReference type="ARBA" id="ARBA00023098"/>
    </source>
</evidence>
<evidence type="ECO:0000313" key="26">
    <source>
        <dbReference type="Proteomes" id="UP000249720"/>
    </source>
</evidence>
<evidence type="ECO:0000256" key="1">
    <source>
        <dbReference type="ARBA" id="ARBA00001698"/>
    </source>
</evidence>
<evidence type="ECO:0000256" key="22">
    <source>
        <dbReference type="ARBA" id="ARBA00032743"/>
    </source>
</evidence>
<comment type="caution">
    <text evidence="25">The sequence shown here is derived from an EMBL/GenBank/DDBJ whole genome shotgun (WGS) entry which is preliminary data.</text>
</comment>
<comment type="pathway">
    <text evidence="4">Lipid metabolism.</text>
</comment>
<evidence type="ECO:0000256" key="3">
    <source>
        <dbReference type="ARBA" id="ARBA00005119"/>
    </source>
</evidence>
<evidence type="ECO:0000256" key="2">
    <source>
        <dbReference type="ARBA" id="ARBA00004651"/>
    </source>
</evidence>
<dbReference type="EC" id="2.7.7.41" evidence="6"/>
<keyword evidence="17" id="KW-1208">Phospholipid metabolism</keyword>
<proteinExistence type="inferred from homology"/>
<evidence type="ECO:0000256" key="20">
    <source>
        <dbReference type="ARBA" id="ARBA00032253"/>
    </source>
</evidence>
<organism evidence="25 26">
    <name type="scientific">Hydrotalea sandarakina</name>
    <dbReference type="NCBI Taxonomy" id="1004304"/>
    <lineage>
        <taxon>Bacteria</taxon>
        <taxon>Pseudomonadati</taxon>
        <taxon>Bacteroidota</taxon>
        <taxon>Chitinophagia</taxon>
        <taxon>Chitinophagales</taxon>
        <taxon>Chitinophagaceae</taxon>
        <taxon>Hydrotalea</taxon>
    </lineage>
</organism>
<evidence type="ECO:0000256" key="18">
    <source>
        <dbReference type="ARBA" id="ARBA00029893"/>
    </source>
</evidence>
<comment type="pathway">
    <text evidence="3">Phospholipid metabolism; CDP-diacylglycerol biosynthesis; CDP-diacylglycerol from sn-glycerol 3-phosphate: step 3/3.</text>
</comment>
<evidence type="ECO:0000256" key="21">
    <source>
        <dbReference type="ARBA" id="ARBA00032396"/>
    </source>
</evidence>
<dbReference type="GO" id="GO:0005886">
    <property type="term" value="C:plasma membrane"/>
    <property type="evidence" value="ECO:0007669"/>
    <property type="project" value="UniProtKB-SubCell"/>
</dbReference>
<evidence type="ECO:0000256" key="8">
    <source>
        <dbReference type="ARBA" id="ARBA00022475"/>
    </source>
</evidence>
<evidence type="ECO:0000256" key="6">
    <source>
        <dbReference type="ARBA" id="ARBA00012487"/>
    </source>
</evidence>
<evidence type="ECO:0000256" key="19">
    <source>
        <dbReference type="ARBA" id="ARBA00031825"/>
    </source>
</evidence>
<evidence type="ECO:0000256" key="24">
    <source>
        <dbReference type="SAM" id="Phobius"/>
    </source>
</evidence>
<feature type="transmembrane region" description="Helical" evidence="24">
    <location>
        <begin position="121"/>
        <end position="141"/>
    </location>
</feature>
<reference evidence="25 26" key="1">
    <citation type="submission" date="2018-06" db="EMBL/GenBank/DDBJ databases">
        <title>Genomic Encyclopedia of Archaeal and Bacterial Type Strains, Phase II (KMG-II): from individual species to whole genera.</title>
        <authorList>
            <person name="Goeker M."/>
        </authorList>
    </citation>
    <scope>NUCLEOTIDE SEQUENCE [LARGE SCALE GENOMIC DNA]</scope>
    <source>
        <strain evidence="25 26">DSM 23241</strain>
    </source>
</reference>
<dbReference type="PANTHER" id="PTHR46382">
    <property type="entry name" value="PHOSPHATIDATE CYTIDYLYLTRANSFERASE"/>
    <property type="match status" value="1"/>
</dbReference>
<evidence type="ECO:0000256" key="10">
    <source>
        <dbReference type="ARBA" id="ARBA00022679"/>
    </source>
</evidence>
<evidence type="ECO:0000256" key="5">
    <source>
        <dbReference type="ARBA" id="ARBA00010185"/>
    </source>
</evidence>
<dbReference type="Pfam" id="PF01148">
    <property type="entry name" value="CTP_transf_1"/>
    <property type="match status" value="1"/>
</dbReference>
<gene>
    <name evidence="25" type="ORF">LX80_00649</name>
</gene>
<keyword evidence="9" id="KW-0444">Lipid biosynthesis</keyword>
<dbReference type="OrthoDB" id="9799199at2"/>
<evidence type="ECO:0000256" key="4">
    <source>
        <dbReference type="ARBA" id="ARBA00005189"/>
    </source>
</evidence>
<feature type="transmembrane region" description="Helical" evidence="24">
    <location>
        <begin position="15"/>
        <end position="43"/>
    </location>
</feature>
<dbReference type="RefSeq" id="WP_111293627.1">
    <property type="nucleotide sequence ID" value="NZ_QKZV01000002.1"/>
</dbReference>
<evidence type="ECO:0000256" key="11">
    <source>
        <dbReference type="ARBA" id="ARBA00022692"/>
    </source>
</evidence>
<evidence type="ECO:0000256" key="15">
    <source>
        <dbReference type="ARBA" id="ARBA00023136"/>
    </source>
</evidence>
<evidence type="ECO:0000313" key="25">
    <source>
        <dbReference type="EMBL" id="PZX64453.1"/>
    </source>
</evidence>
<keyword evidence="11 24" id="KW-0812">Transmembrane</keyword>
<evidence type="ECO:0000256" key="16">
    <source>
        <dbReference type="ARBA" id="ARBA00023209"/>
    </source>
</evidence>
<keyword evidence="16" id="KW-0594">Phospholipid biosynthesis</keyword>